<evidence type="ECO:0000256" key="3">
    <source>
        <dbReference type="ARBA" id="ARBA00022840"/>
    </source>
</evidence>
<evidence type="ECO:0000256" key="6">
    <source>
        <dbReference type="SAM" id="MobiDB-lite"/>
    </source>
</evidence>
<keyword evidence="3" id="KW-0067">ATP-binding</keyword>
<dbReference type="PANTHER" id="PTHR46877:SF14">
    <property type="entry name" value="RECEPTOR PROTEIN-TYROSINE KINASE"/>
    <property type="match status" value="1"/>
</dbReference>
<dbReference type="Gene3D" id="1.10.510.10">
    <property type="entry name" value="Transferase(Phosphotransferase) domain 1"/>
    <property type="match status" value="1"/>
</dbReference>
<feature type="compositionally biased region" description="Low complexity" evidence="6">
    <location>
        <begin position="323"/>
        <end position="336"/>
    </location>
</feature>
<feature type="compositionally biased region" description="Basic residues" evidence="6">
    <location>
        <begin position="733"/>
        <end position="743"/>
    </location>
</feature>
<name>A0A7R9HXT9_9NEOP</name>
<dbReference type="GO" id="GO:0005524">
    <property type="term" value="F:ATP binding"/>
    <property type="evidence" value="ECO:0007669"/>
    <property type="project" value="UniProtKB-KW"/>
</dbReference>
<evidence type="ECO:0000256" key="1">
    <source>
        <dbReference type="ARBA" id="ARBA00004167"/>
    </source>
</evidence>
<dbReference type="InterPro" id="IPR001245">
    <property type="entry name" value="Ser-Thr/Tyr_kinase_cat_dom"/>
</dbReference>
<dbReference type="EMBL" id="OD564868">
    <property type="protein sequence ID" value="CAD7440068.1"/>
    <property type="molecule type" value="Genomic_DNA"/>
</dbReference>
<keyword evidence="4" id="KW-0472">Membrane</keyword>
<feature type="region of interest" description="Disordered" evidence="6">
    <location>
        <begin position="704"/>
        <end position="743"/>
    </location>
</feature>
<sequence length="743" mass="82768">MCYCGSFEEMLSASIIMLPAPMDCPEAIYQLMLDCWQKERTHRPSFASIVKTLDKLIRCPDTLRKIAQNRTANPLATDAPDMTQFTSVEEWLNSIKMARYLENFERAGISSMDAVVRVTVKELTALGITLLITKQIKNSHKQGNQLFCWAQDHDSNPDLPVSGKQDETDTLVYVPQRTPNLDLKPGLPVFGNLCFYWFHTLTLTITITSSHRDMERVSKERMYVRDCGSSIKVCDPAGSISGNPPLGINGHPLGTYGSPLETHGPPLETYGHPLETYEPPLETYEPPLETYGPPLETYGPPLKTSRPLLKMNENNEFEKTPQSTVQSSNSFSSSGSDTTEALNALDSLGFLANTLPNGDVSGPSPQFDINKLINSNEIKASTNFRNEGPISTESIEITPKLLTPSSDINNNQVNFYQPEPEVNYLNSLLSRYDTDMVDSNPQPSTVTPATQVLRNKQIQDVFSSRSRVTKLFYILVSRFPLPGPSGLLTLFLYEKDLVHLLTLMVRQKVYKKSEQEKMYRAYNANRKRLPTTWVSHDLANRMQSNPYCTRTSVCYTTEPVMGLKACLHGSSAKASYWMEQSKENASSTSDEDIELHDKGVTTFPKPIGGFQPSSRAMSTGSGYSKYRGSKPTFAWHESGKPFRTPPPSSPNRDSNLNIPVLGSQAQHETSALASYATMRETRYSCLAGLAPRTLPGQLLGVNTASSQAVDRHPHGSKNRSKSWTNTPEELRAMKIHGLTHPRI</sequence>
<evidence type="ECO:0000313" key="8">
    <source>
        <dbReference type="EMBL" id="CAD7440068.1"/>
    </source>
</evidence>
<dbReference type="SUPFAM" id="SSF56112">
    <property type="entry name" value="Protein kinase-like (PK-like)"/>
    <property type="match status" value="1"/>
</dbReference>
<dbReference type="InterPro" id="IPR013761">
    <property type="entry name" value="SAM/pointed_sf"/>
</dbReference>
<proteinExistence type="predicted"/>
<dbReference type="SMART" id="SM00454">
    <property type="entry name" value="SAM"/>
    <property type="match status" value="1"/>
</dbReference>
<dbReference type="Pfam" id="PF07647">
    <property type="entry name" value="SAM_2"/>
    <property type="match status" value="1"/>
</dbReference>
<dbReference type="GO" id="GO:0007411">
    <property type="term" value="P:axon guidance"/>
    <property type="evidence" value="ECO:0007669"/>
    <property type="project" value="TreeGrafter"/>
</dbReference>
<organism evidence="8">
    <name type="scientific">Timema bartmani</name>
    <dbReference type="NCBI Taxonomy" id="61472"/>
    <lineage>
        <taxon>Eukaryota</taxon>
        <taxon>Metazoa</taxon>
        <taxon>Ecdysozoa</taxon>
        <taxon>Arthropoda</taxon>
        <taxon>Hexapoda</taxon>
        <taxon>Insecta</taxon>
        <taxon>Pterygota</taxon>
        <taxon>Neoptera</taxon>
        <taxon>Polyneoptera</taxon>
        <taxon>Phasmatodea</taxon>
        <taxon>Timematodea</taxon>
        <taxon>Timematoidea</taxon>
        <taxon>Timematidae</taxon>
        <taxon>Timema</taxon>
    </lineage>
</organism>
<comment type="subcellular location">
    <subcellularLocation>
        <location evidence="1">Membrane</location>
        <topology evidence="1">Single-pass membrane protein</topology>
    </subcellularLocation>
</comment>
<dbReference type="InterPro" id="IPR050449">
    <property type="entry name" value="Ephrin_rcpt_TKs"/>
</dbReference>
<feature type="region of interest" description="Disordered" evidence="6">
    <location>
        <begin position="634"/>
        <end position="657"/>
    </location>
</feature>
<dbReference type="GO" id="GO:0005005">
    <property type="term" value="F:transmembrane-ephrin receptor activity"/>
    <property type="evidence" value="ECO:0007669"/>
    <property type="project" value="TreeGrafter"/>
</dbReference>
<dbReference type="AlphaFoldDB" id="A0A7R9HXT9"/>
<evidence type="ECO:0000256" key="5">
    <source>
        <dbReference type="ARBA" id="ARBA00023170"/>
    </source>
</evidence>
<feature type="domain" description="SAM" evidence="7">
    <location>
        <begin position="83"/>
        <end position="129"/>
    </location>
</feature>
<dbReference type="InterPro" id="IPR011009">
    <property type="entry name" value="Kinase-like_dom_sf"/>
</dbReference>
<dbReference type="Pfam" id="PF07714">
    <property type="entry name" value="PK_Tyr_Ser-Thr"/>
    <property type="match status" value="1"/>
</dbReference>
<evidence type="ECO:0000259" key="7">
    <source>
        <dbReference type="PROSITE" id="PS50105"/>
    </source>
</evidence>
<dbReference type="GO" id="GO:0030425">
    <property type="term" value="C:dendrite"/>
    <property type="evidence" value="ECO:0007669"/>
    <property type="project" value="TreeGrafter"/>
</dbReference>
<feature type="compositionally biased region" description="Polar residues" evidence="6">
    <location>
        <begin position="611"/>
        <end position="622"/>
    </location>
</feature>
<dbReference type="SUPFAM" id="SSF47769">
    <property type="entry name" value="SAM/Pointed domain"/>
    <property type="match status" value="1"/>
</dbReference>
<protein>
    <recommendedName>
        <fullName evidence="7">SAM domain-containing protein</fullName>
    </recommendedName>
</protein>
<dbReference type="GO" id="GO:0005886">
    <property type="term" value="C:plasma membrane"/>
    <property type="evidence" value="ECO:0007669"/>
    <property type="project" value="TreeGrafter"/>
</dbReference>
<keyword evidence="2" id="KW-0547">Nucleotide-binding</keyword>
<evidence type="ECO:0000256" key="2">
    <source>
        <dbReference type="ARBA" id="ARBA00022741"/>
    </source>
</evidence>
<reference evidence="8" key="1">
    <citation type="submission" date="2020-11" db="EMBL/GenBank/DDBJ databases">
        <authorList>
            <person name="Tran Van P."/>
        </authorList>
    </citation>
    <scope>NUCLEOTIDE SEQUENCE</scope>
</reference>
<accession>A0A7R9HXT9</accession>
<dbReference type="InterPro" id="IPR001660">
    <property type="entry name" value="SAM"/>
</dbReference>
<gene>
    <name evidence="8" type="ORF">TBIB3V08_LOCUS2597</name>
</gene>
<feature type="region of interest" description="Disordered" evidence="6">
    <location>
        <begin position="317"/>
        <end position="338"/>
    </location>
</feature>
<dbReference type="PANTHER" id="PTHR46877">
    <property type="entry name" value="EPH RECEPTOR A5"/>
    <property type="match status" value="1"/>
</dbReference>
<keyword evidence="5" id="KW-0675">Receptor</keyword>
<dbReference type="PROSITE" id="PS50105">
    <property type="entry name" value="SAM_DOMAIN"/>
    <property type="match status" value="1"/>
</dbReference>
<evidence type="ECO:0000256" key="4">
    <source>
        <dbReference type="ARBA" id="ARBA00023136"/>
    </source>
</evidence>
<feature type="region of interest" description="Disordered" evidence="6">
    <location>
        <begin position="605"/>
        <end position="624"/>
    </location>
</feature>
<dbReference type="Gene3D" id="1.10.150.50">
    <property type="entry name" value="Transcription Factor, Ets-1"/>
    <property type="match status" value="1"/>
</dbReference>